<evidence type="ECO:0000256" key="4">
    <source>
        <dbReference type="ARBA" id="ARBA00023157"/>
    </source>
</evidence>
<gene>
    <name evidence="5" type="ORF">QJS10_CPB19g00633</name>
</gene>
<dbReference type="InterPro" id="IPR008801">
    <property type="entry name" value="RALF"/>
</dbReference>
<keyword evidence="4" id="KW-1015">Disulfide bond</keyword>
<protein>
    <submittedName>
        <fullName evidence="5">Uncharacterized protein</fullName>
    </submittedName>
</protein>
<dbReference type="Pfam" id="PF05498">
    <property type="entry name" value="RALF"/>
    <property type="match status" value="1"/>
</dbReference>
<keyword evidence="2" id="KW-0372">Hormone</keyword>
<sequence length="133" mass="14351">MSKISTYLACGPRNVHRGFTTWPSERPGTAGYSQVPLAGPSGLLLVTTSIAEVIHAKGVCNGTVAECNGEEEWLMESDTMRQLLQGGNKATYRSLQRQSACATSRGGAYENNCFSRVNGRSRGCDPIYGCRNN</sequence>
<dbReference type="GO" id="GO:0005179">
    <property type="term" value="F:hormone activity"/>
    <property type="evidence" value="ECO:0007669"/>
    <property type="project" value="UniProtKB-KW"/>
</dbReference>
<dbReference type="Proteomes" id="UP001180020">
    <property type="component" value="Unassembled WGS sequence"/>
</dbReference>
<evidence type="ECO:0000313" key="5">
    <source>
        <dbReference type="EMBL" id="KAK1287412.1"/>
    </source>
</evidence>
<dbReference type="EMBL" id="JAUJYO010000019">
    <property type="protein sequence ID" value="KAK1287412.1"/>
    <property type="molecule type" value="Genomic_DNA"/>
</dbReference>
<evidence type="ECO:0000256" key="2">
    <source>
        <dbReference type="ARBA" id="ARBA00022702"/>
    </source>
</evidence>
<accession>A0AAV9CF75</accession>
<keyword evidence="6" id="KW-1185">Reference proteome</keyword>
<evidence type="ECO:0000256" key="3">
    <source>
        <dbReference type="ARBA" id="ARBA00022729"/>
    </source>
</evidence>
<comment type="similarity">
    <text evidence="1">Belongs to the plant rapid alkalinization factor (RALF) family.</text>
</comment>
<keyword evidence="3" id="KW-0732">Signal</keyword>
<dbReference type="AlphaFoldDB" id="A0AAV9CF75"/>
<comment type="caution">
    <text evidence="5">The sequence shown here is derived from an EMBL/GenBank/DDBJ whole genome shotgun (WGS) entry which is preliminary data.</text>
</comment>
<proteinExistence type="inferred from homology"/>
<reference evidence="5" key="2">
    <citation type="submission" date="2023-06" db="EMBL/GenBank/DDBJ databases">
        <authorList>
            <person name="Ma L."/>
            <person name="Liu K.-W."/>
            <person name="Li Z."/>
            <person name="Hsiao Y.-Y."/>
            <person name="Qi Y."/>
            <person name="Fu T."/>
            <person name="Tang G."/>
            <person name="Zhang D."/>
            <person name="Sun W.-H."/>
            <person name="Liu D.-K."/>
            <person name="Li Y."/>
            <person name="Chen G.-Z."/>
            <person name="Liu X.-D."/>
            <person name="Liao X.-Y."/>
            <person name="Jiang Y.-T."/>
            <person name="Yu X."/>
            <person name="Hao Y."/>
            <person name="Huang J."/>
            <person name="Zhao X.-W."/>
            <person name="Ke S."/>
            <person name="Chen Y.-Y."/>
            <person name="Wu W.-L."/>
            <person name="Hsu J.-L."/>
            <person name="Lin Y.-F."/>
            <person name="Huang M.-D."/>
            <person name="Li C.-Y."/>
            <person name="Huang L."/>
            <person name="Wang Z.-W."/>
            <person name="Zhao X."/>
            <person name="Zhong W.-Y."/>
            <person name="Peng D.-H."/>
            <person name="Ahmad S."/>
            <person name="Lan S."/>
            <person name="Zhang J.-S."/>
            <person name="Tsai W.-C."/>
            <person name="Van De Peer Y."/>
            <person name="Liu Z.-J."/>
        </authorList>
    </citation>
    <scope>NUCLEOTIDE SEQUENCE</scope>
    <source>
        <strain evidence="5">CP</strain>
        <tissue evidence="5">Leaves</tissue>
    </source>
</reference>
<organism evidence="5 6">
    <name type="scientific">Acorus calamus</name>
    <name type="common">Sweet flag</name>
    <dbReference type="NCBI Taxonomy" id="4465"/>
    <lineage>
        <taxon>Eukaryota</taxon>
        <taxon>Viridiplantae</taxon>
        <taxon>Streptophyta</taxon>
        <taxon>Embryophyta</taxon>
        <taxon>Tracheophyta</taxon>
        <taxon>Spermatophyta</taxon>
        <taxon>Magnoliopsida</taxon>
        <taxon>Liliopsida</taxon>
        <taxon>Acoraceae</taxon>
        <taxon>Acorus</taxon>
    </lineage>
</organism>
<evidence type="ECO:0000256" key="1">
    <source>
        <dbReference type="ARBA" id="ARBA00009178"/>
    </source>
</evidence>
<name>A0AAV9CF75_ACOCL</name>
<reference evidence="5" key="1">
    <citation type="journal article" date="2023" name="Nat. Commun.">
        <title>Diploid and tetraploid genomes of Acorus and the evolution of monocots.</title>
        <authorList>
            <person name="Ma L."/>
            <person name="Liu K.W."/>
            <person name="Li Z."/>
            <person name="Hsiao Y.Y."/>
            <person name="Qi Y."/>
            <person name="Fu T."/>
            <person name="Tang G.D."/>
            <person name="Zhang D."/>
            <person name="Sun W.H."/>
            <person name="Liu D.K."/>
            <person name="Li Y."/>
            <person name="Chen G.Z."/>
            <person name="Liu X.D."/>
            <person name="Liao X.Y."/>
            <person name="Jiang Y.T."/>
            <person name="Yu X."/>
            <person name="Hao Y."/>
            <person name="Huang J."/>
            <person name="Zhao X.W."/>
            <person name="Ke S."/>
            <person name="Chen Y.Y."/>
            <person name="Wu W.L."/>
            <person name="Hsu J.L."/>
            <person name="Lin Y.F."/>
            <person name="Huang M.D."/>
            <person name="Li C.Y."/>
            <person name="Huang L."/>
            <person name="Wang Z.W."/>
            <person name="Zhao X."/>
            <person name="Zhong W.Y."/>
            <person name="Peng D.H."/>
            <person name="Ahmad S."/>
            <person name="Lan S."/>
            <person name="Zhang J.S."/>
            <person name="Tsai W.C."/>
            <person name="Van de Peer Y."/>
            <person name="Liu Z.J."/>
        </authorList>
    </citation>
    <scope>NUCLEOTIDE SEQUENCE</scope>
    <source>
        <strain evidence="5">CP</strain>
    </source>
</reference>
<evidence type="ECO:0000313" key="6">
    <source>
        <dbReference type="Proteomes" id="UP001180020"/>
    </source>
</evidence>